<dbReference type="PROSITE" id="PS01295">
    <property type="entry name" value="ISPD"/>
    <property type="match status" value="1"/>
</dbReference>
<accession>A0A956M373</accession>
<dbReference type="PANTHER" id="PTHR32125">
    <property type="entry name" value="2-C-METHYL-D-ERYTHRITOL 4-PHOSPHATE CYTIDYLYLTRANSFERASE, CHLOROPLASTIC"/>
    <property type="match status" value="1"/>
</dbReference>
<organism evidence="3 4">
    <name type="scientific">Eiseniibacteriota bacterium</name>
    <dbReference type="NCBI Taxonomy" id="2212470"/>
    <lineage>
        <taxon>Bacteria</taxon>
        <taxon>Candidatus Eiseniibacteriota</taxon>
    </lineage>
</organism>
<feature type="non-terminal residue" evidence="3">
    <location>
        <position position="197"/>
    </location>
</feature>
<dbReference type="PANTHER" id="PTHR32125:SF4">
    <property type="entry name" value="2-C-METHYL-D-ERYTHRITOL 4-PHOSPHATE CYTIDYLYLTRANSFERASE, CHLOROPLASTIC"/>
    <property type="match status" value="1"/>
</dbReference>
<dbReference type="GO" id="GO:0050518">
    <property type="term" value="F:2-C-methyl-D-erythritol 4-phosphate cytidylyltransferase activity"/>
    <property type="evidence" value="ECO:0007669"/>
    <property type="project" value="TreeGrafter"/>
</dbReference>
<dbReference type="InterPro" id="IPR029044">
    <property type="entry name" value="Nucleotide-diphossugar_trans"/>
</dbReference>
<dbReference type="Proteomes" id="UP000697710">
    <property type="component" value="Unassembled WGS sequence"/>
</dbReference>
<evidence type="ECO:0000256" key="1">
    <source>
        <dbReference type="ARBA" id="ARBA00022679"/>
    </source>
</evidence>
<evidence type="ECO:0000313" key="4">
    <source>
        <dbReference type="Proteomes" id="UP000697710"/>
    </source>
</evidence>
<comment type="caution">
    <text evidence="3">The sequence shown here is derived from an EMBL/GenBank/DDBJ whole genome shotgun (WGS) entry which is preliminary data.</text>
</comment>
<evidence type="ECO:0000313" key="3">
    <source>
        <dbReference type="EMBL" id="MCA9730254.1"/>
    </source>
</evidence>
<dbReference type="EMBL" id="JAGQHR010001069">
    <property type="protein sequence ID" value="MCA9730254.1"/>
    <property type="molecule type" value="Genomic_DNA"/>
</dbReference>
<reference evidence="3" key="1">
    <citation type="submission" date="2020-04" db="EMBL/GenBank/DDBJ databases">
        <authorList>
            <person name="Zhang T."/>
        </authorList>
    </citation>
    <scope>NUCLEOTIDE SEQUENCE</scope>
    <source>
        <strain evidence="3">HKST-UBA01</strain>
    </source>
</reference>
<dbReference type="InterPro" id="IPR018294">
    <property type="entry name" value="ISPD_synthase_CS"/>
</dbReference>
<dbReference type="InterPro" id="IPR034683">
    <property type="entry name" value="IspD/TarI"/>
</dbReference>
<dbReference type="SUPFAM" id="SSF53448">
    <property type="entry name" value="Nucleotide-diphospho-sugar transferases"/>
    <property type="match status" value="1"/>
</dbReference>
<dbReference type="Pfam" id="PF01128">
    <property type="entry name" value="IspD"/>
    <property type="match status" value="2"/>
</dbReference>
<proteinExistence type="predicted"/>
<evidence type="ECO:0000256" key="2">
    <source>
        <dbReference type="ARBA" id="ARBA00022695"/>
    </source>
</evidence>
<sequence>MIDCDAILLAAGKGERLAQGRPKARVELAGEPLFVHALRVLAGHPAVERILVVGPSDEAERREMETEARQIAGSRLFATMPGGAERQDSSRVALDLLHQVNTPSRRAVLIHDAARPLLSSGLIDRCLRALETGLPTDAQGALPGIAPKEDGPAGVVPGLPIRETLKLVFEGRVVMTQPRERLFAIQTPQAFRFGMLR</sequence>
<keyword evidence="1" id="KW-0808">Transferase</keyword>
<reference evidence="3" key="2">
    <citation type="journal article" date="2021" name="Microbiome">
        <title>Successional dynamics and alternative stable states in a saline activated sludge microbial community over 9 years.</title>
        <authorList>
            <person name="Wang Y."/>
            <person name="Ye J."/>
            <person name="Ju F."/>
            <person name="Liu L."/>
            <person name="Boyd J.A."/>
            <person name="Deng Y."/>
            <person name="Parks D.H."/>
            <person name="Jiang X."/>
            <person name="Yin X."/>
            <person name="Woodcroft B.J."/>
            <person name="Tyson G.W."/>
            <person name="Hugenholtz P."/>
            <person name="Polz M.F."/>
            <person name="Zhang T."/>
        </authorList>
    </citation>
    <scope>NUCLEOTIDE SEQUENCE</scope>
    <source>
        <strain evidence="3">HKST-UBA01</strain>
    </source>
</reference>
<dbReference type="InterPro" id="IPR050088">
    <property type="entry name" value="IspD/TarI_cytidylyltransf_bact"/>
</dbReference>
<dbReference type="AlphaFoldDB" id="A0A956M373"/>
<name>A0A956M373_UNCEI</name>
<dbReference type="Gene3D" id="3.90.550.10">
    <property type="entry name" value="Spore Coat Polysaccharide Biosynthesis Protein SpsA, Chain A"/>
    <property type="match status" value="1"/>
</dbReference>
<dbReference type="GO" id="GO:0008299">
    <property type="term" value="P:isoprenoid biosynthetic process"/>
    <property type="evidence" value="ECO:0007669"/>
    <property type="project" value="InterPro"/>
</dbReference>
<keyword evidence="2 3" id="KW-0548">Nucleotidyltransferase</keyword>
<gene>
    <name evidence="3" type="ORF">KC729_21395</name>
</gene>
<protein>
    <submittedName>
        <fullName evidence="3">2-C-methyl-D-erythritol 4-phosphate cytidylyltransferase</fullName>
    </submittedName>
</protein>